<evidence type="ECO:0000256" key="2">
    <source>
        <dbReference type="SAM" id="Phobius"/>
    </source>
</evidence>
<organism evidence="3 4">
    <name type="scientific">Dactylosporangium cerinum</name>
    <dbReference type="NCBI Taxonomy" id="1434730"/>
    <lineage>
        <taxon>Bacteria</taxon>
        <taxon>Bacillati</taxon>
        <taxon>Actinomycetota</taxon>
        <taxon>Actinomycetes</taxon>
        <taxon>Micromonosporales</taxon>
        <taxon>Micromonosporaceae</taxon>
        <taxon>Dactylosporangium</taxon>
    </lineage>
</organism>
<evidence type="ECO:0000313" key="3">
    <source>
        <dbReference type="EMBL" id="MFC5008728.1"/>
    </source>
</evidence>
<keyword evidence="4" id="KW-1185">Reference proteome</keyword>
<accession>A0ABV9WJP9</accession>
<keyword evidence="2" id="KW-0472">Membrane</keyword>
<proteinExistence type="predicted"/>
<feature type="transmembrane region" description="Helical" evidence="2">
    <location>
        <begin position="28"/>
        <end position="51"/>
    </location>
</feature>
<reference evidence="4" key="1">
    <citation type="journal article" date="2019" name="Int. J. Syst. Evol. Microbiol.">
        <title>The Global Catalogue of Microorganisms (GCM) 10K type strain sequencing project: providing services to taxonomists for standard genome sequencing and annotation.</title>
        <authorList>
            <consortium name="The Broad Institute Genomics Platform"/>
            <consortium name="The Broad Institute Genome Sequencing Center for Infectious Disease"/>
            <person name="Wu L."/>
            <person name="Ma J."/>
        </authorList>
    </citation>
    <scope>NUCLEOTIDE SEQUENCE [LARGE SCALE GENOMIC DNA]</scope>
    <source>
        <strain evidence="4">CGMCC 4.7152</strain>
    </source>
</reference>
<comment type="caution">
    <text evidence="3">The sequence shown here is derived from an EMBL/GenBank/DDBJ whole genome shotgun (WGS) entry which is preliminary data.</text>
</comment>
<evidence type="ECO:0000256" key="1">
    <source>
        <dbReference type="SAM" id="MobiDB-lite"/>
    </source>
</evidence>
<dbReference type="EMBL" id="JBHSIU010000136">
    <property type="protein sequence ID" value="MFC5008728.1"/>
    <property type="molecule type" value="Genomic_DNA"/>
</dbReference>
<keyword evidence="2" id="KW-1133">Transmembrane helix</keyword>
<feature type="region of interest" description="Disordered" evidence="1">
    <location>
        <begin position="80"/>
        <end position="115"/>
    </location>
</feature>
<dbReference type="RefSeq" id="WP_380129431.1">
    <property type="nucleotide sequence ID" value="NZ_JBHSIU010000136.1"/>
</dbReference>
<protein>
    <submittedName>
        <fullName evidence="3">Uncharacterized protein</fullName>
    </submittedName>
</protein>
<evidence type="ECO:0000313" key="4">
    <source>
        <dbReference type="Proteomes" id="UP001595912"/>
    </source>
</evidence>
<name>A0ABV9WJP9_9ACTN</name>
<gene>
    <name evidence="3" type="ORF">ACFPIJ_64305</name>
</gene>
<dbReference type="Proteomes" id="UP001595912">
    <property type="component" value="Unassembled WGS sequence"/>
</dbReference>
<sequence>MKAGTLVGGTVLTGLVGGLSQIAGVPWGAVVAVVVLGLLFTFMLGLAQVLVPQESHDKVLFWERVLTYWDRRRTTMSLQDRPPLRLGNTATEQDMTVIPAPRPATSNESAPARSP</sequence>
<keyword evidence="2" id="KW-0812">Transmembrane</keyword>